<sequence length="132" mass="14828">MAKVNLTAAFSCSLEQVWSVVTSLENYSWRSDITEIKVTDAGKKFVEYSKDGFATTFTVTVFEPMKKYAFDMDNENMHGTWVGLFSDDQGKTVIDFTEDVTAKKLALRPFVGLYLKKQQAAYVADLRKALGA</sequence>
<proteinExistence type="predicted"/>
<dbReference type="CDD" id="cd07812">
    <property type="entry name" value="SRPBCC"/>
    <property type="match status" value="1"/>
</dbReference>
<dbReference type="Pfam" id="PF10604">
    <property type="entry name" value="Polyketide_cyc2"/>
    <property type="match status" value="1"/>
</dbReference>
<comment type="caution">
    <text evidence="1">The sequence shown here is derived from an EMBL/GenBank/DDBJ whole genome shotgun (WGS) entry which is preliminary data.</text>
</comment>
<dbReference type="AlphaFoldDB" id="A0A645CU92"/>
<accession>A0A645CU92</accession>
<dbReference type="EMBL" id="VSSQ01030104">
    <property type="protein sequence ID" value="MPM80497.1"/>
    <property type="molecule type" value="Genomic_DNA"/>
</dbReference>
<name>A0A645CU92_9ZZZZ</name>
<organism evidence="1">
    <name type="scientific">bioreactor metagenome</name>
    <dbReference type="NCBI Taxonomy" id="1076179"/>
    <lineage>
        <taxon>unclassified sequences</taxon>
        <taxon>metagenomes</taxon>
        <taxon>ecological metagenomes</taxon>
    </lineage>
</organism>
<evidence type="ECO:0008006" key="2">
    <source>
        <dbReference type="Google" id="ProtNLM"/>
    </source>
</evidence>
<gene>
    <name evidence="1" type="ORF">SDC9_127544</name>
</gene>
<dbReference type="SUPFAM" id="SSF55961">
    <property type="entry name" value="Bet v1-like"/>
    <property type="match status" value="1"/>
</dbReference>
<evidence type="ECO:0000313" key="1">
    <source>
        <dbReference type="EMBL" id="MPM80497.1"/>
    </source>
</evidence>
<dbReference type="InterPro" id="IPR023393">
    <property type="entry name" value="START-like_dom_sf"/>
</dbReference>
<dbReference type="Gene3D" id="3.30.530.20">
    <property type="match status" value="1"/>
</dbReference>
<dbReference type="InterPro" id="IPR019587">
    <property type="entry name" value="Polyketide_cyclase/dehydratase"/>
</dbReference>
<protein>
    <recommendedName>
        <fullName evidence="2">Polyketide cyclase</fullName>
    </recommendedName>
</protein>
<reference evidence="1" key="1">
    <citation type="submission" date="2019-08" db="EMBL/GenBank/DDBJ databases">
        <authorList>
            <person name="Kucharzyk K."/>
            <person name="Murdoch R.W."/>
            <person name="Higgins S."/>
            <person name="Loffler F."/>
        </authorList>
    </citation>
    <scope>NUCLEOTIDE SEQUENCE</scope>
</reference>